<reference evidence="5" key="1">
    <citation type="submission" date="2013-04" db="EMBL/GenBank/DDBJ databases">
        <title>The genome sequencing project of 58 acetic acid bacteria.</title>
        <authorList>
            <person name="Okamoto-Kainuma A."/>
            <person name="Ishikawa M."/>
            <person name="Umino S."/>
            <person name="Koizumi Y."/>
            <person name="Shiwa Y."/>
            <person name="Yoshikawa H."/>
            <person name="Matsutani M."/>
            <person name="Matsushita K."/>
        </authorList>
    </citation>
    <scope>NUCLEOTIDE SEQUENCE</scope>
    <source>
        <strain evidence="5">NRIC 0535</strain>
    </source>
</reference>
<dbReference type="Pfam" id="PF08220">
    <property type="entry name" value="HTH_DeoR"/>
    <property type="match status" value="1"/>
</dbReference>
<dbReference type="PROSITE" id="PS00894">
    <property type="entry name" value="HTH_DEOR_1"/>
    <property type="match status" value="1"/>
</dbReference>
<evidence type="ECO:0000259" key="4">
    <source>
        <dbReference type="PROSITE" id="PS51000"/>
    </source>
</evidence>
<dbReference type="PANTHER" id="PTHR30363:SF44">
    <property type="entry name" value="AGA OPERON TRANSCRIPTIONAL REPRESSOR-RELATED"/>
    <property type="match status" value="1"/>
</dbReference>
<organism evidence="5 6">
    <name type="scientific">Asaia krungthepensis NRIC 0535</name>
    <dbReference type="NCBI Taxonomy" id="1307925"/>
    <lineage>
        <taxon>Bacteria</taxon>
        <taxon>Pseudomonadati</taxon>
        <taxon>Pseudomonadota</taxon>
        <taxon>Alphaproteobacteria</taxon>
        <taxon>Acetobacterales</taxon>
        <taxon>Acetobacteraceae</taxon>
        <taxon>Asaia</taxon>
    </lineage>
</organism>
<dbReference type="Proteomes" id="UP001062776">
    <property type="component" value="Unassembled WGS sequence"/>
</dbReference>
<keyword evidence="6" id="KW-1185">Reference proteome</keyword>
<sequence>MPRWGIRRGALMQPDRLTQIRHHLYRHGMTGVNELAQLVDASVVTIRRDLQRLEEMGFVRRTHGGAEIANSGALEIGFDTRESQNLAIKRAIAEQAYDSLRPHGSVFLDSGTTVLQLALKLRMDPIPLTLFTNSIAIVQALIETPQLSLTLIAGKVRPENRSVVGPLAERCIEGLWFDQLFLGTTAIQPDGGIATQDCEEASLNAAMIRHAGERHLLADHSKFDRHATFRVGMLRDLTHLVTDDALAASWQSRLHEAGLVVSTVPAPLSHDDS</sequence>
<dbReference type="PRINTS" id="PR00037">
    <property type="entry name" value="HTHLACR"/>
</dbReference>
<dbReference type="SMART" id="SM00420">
    <property type="entry name" value="HTH_DEOR"/>
    <property type="match status" value="1"/>
</dbReference>
<name>A0ABQ0Q3W7_9PROT</name>
<protein>
    <submittedName>
        <fullName evidence="5">DeoR family transcriptional regulator</fullName>
    </submittedName>
</protein>
<accession>A0ABQ0Q3W7</accession>
<comment type="caution">
    <text evidence="5">The sequence shown here is derived from an EMBL/GenBank/DDBJ whole genome shotgun (WGS) entry which is preliminary data.</text>
</comment>
<dbReference type="SUPFAM" id="SSF46785">
    <property type="entry name" value="Winged helix' DNA-binding domain"/>
    <property type="match status" value="1"/>
</dbReference>
<dbReference type="Gene3D" id="1.10.10.10">
    <property type="entry name" value="Winged helix-like DNA-binding domain superfamily/Winged helix DNA-binding domain"/>
    <property type="match status" value="1"/>
</dbReference>
<feature type="domain" description="HTH deoR-type" evidence="4">
    <location>
        <begin position="13"/>
        <end position="68"/>
    </location>
</feature>
<keyword evidence="3" id="KW-0804">Transcription</keyword>
<evidence type="ECO:0000313" key="5">
    <source>
        <dbReference type="EMBL" id="GBQ90241.1"/>
    </source>
</evidence>
<dbReference type="EMBL" id="BAPV01000020">
    <property type="protein sequence ID" value="GBQ90241.1"/>
    <property type="molecule type" value="Genomic_DNA"/>
</dbReference>
<dbReference type="InterPro" id="IPR001034">
    <property type="entry name" value="DeoR_HTH"/>
</dbReference>
<evidence type="ECO:0000256" key="1">
    <source>
        <dbReference type="ARBA" id="ARBA00023015"/>
    </source>
</evidence>
<dbReference type="SUPFAM" id="SSF100950">
    <property type="entry name" value="NagB/RpiA/CoA transferase-like"/>
    <property type="match status" value="1"/>
</dbReference>
<evidence type="ECO:0000256" key="2">
    <source>
        <dbReference type="ARBA" id="ARBA00023125"/>
    </source>
</evidence>
<dbReference type="InterPro" id="IPR036390">
    <property type="entry name" value="WH_DNA-bd_sf"/>
</dbReference>
<proteinExistence type="predicted"/>
<gene>
    <name evidence="5" type="ORF">AA0535_1989</name>
</gene>
<dbReference type="InterPro" id="IPR037171">
    <property type="entry name" value="NagB/RpiA_transferase-like"/>
</dbReference>
<dbReference type="InterPro" id="IPR050313">
    <property type="entry name" value="Carb_Metab_HTH_regulators"/>
</dbReference>
<dbReference type="InterPro" id="IPR018356">
    <property type="entry name" value="Tscrpt_reg_HTH_DeoR_CS"/>
</dbReference>
<evidence type="ECO:0000313" key="6">
    <source>
        <dbReference type="Proteomes" id="UP001062776"/>
    </source>
</evidence>
<dbReference type="SMART" id="SM01134">
    <property type="entry name" value="DeoRC"/>
    <property type="match status" value="1"/>
</dbReference>
<keyword evidence="2" id="KW-0238">DNA-binding</keyword>
<dbReference type="Pfam" id="PF00455">
    <property type="entry name" value="DeoRC"/>
    <property type="match status" value="1"/>
</dbReference>
<dbReference type="PROSITE" id="PS51000">
    <property type="entry name" value="HTH_DEOR_2"/>
    <property type="match status" value="1"/>
</dbReference>
<dbReference type="InterPro" id="IPR036388">
    <property type="entry name" value="WH-like_DNA-bd_sf"/>
</dbReference>
<dbReference type="InterPro" id="IPR014036">
    <property type="entry name" value="DeoR-like_C"/>
</dbReference>
<keyword evidence="1" id="KW-0805">Transcription regulation</keyword>
<evidence type="ECO:0000256" key="3">
    <source>
        <dbReference type="ARBA" id="ARBA00023163"/>
    </source>
</evidence>
<dbReference type="PANTHER" id="PTHR30363">
    <property type="entry name" value="HTH-TYPE TRANSCRIPTIONAL REGULATOR SRLR-RELATED"/>
    <property type="match status" value="1"/>
</dbReference>